<evidence type="ECO:0000313" key="3">
    <source>
        <dbReference type="Proteomes" id="UP000241085"/>
    </source>
</evidence>
<sequence length="292" mass="30679">MRFDVPSEPTLRRGVTLTGEEALGWLAARGTVVAGRHDLSLVTDELTGAGFRLARLWHTSVSAEVTVAEGSALVVVPVEGDADVEGAVLAPGAVLVLAAGSVTATVSEPSIARFEVALDAAMIPAPLRDLIGAHAVLADVPVSFRVALVSAANAVLNTDLDPRSQGLPGLRLAFSHLAVAIVSAGLEGVPRDRVSLRELELHRRAMSIIAERARDPLLTIEVLAGELRISERYLHRVFTSAGSTPAVEIRAARAAVARSYDDGTRALTAAERARLAGFANATAMRRALRRTG</sequence>
<organism evidence="2 3">
    <name type="scientific">Rathayibacter caricis DSM 15933</name>
    <dbReference type="NCBI Taxonomy" id="1328867"/>
    <lineage>
        <taxon>Bacteria</taxon>
        <taxon>Bacillati</taxon>
        <taxon>Actinomycetota</taxon>
        <taxon>Actinomycetes</taxon>
        <taxon>Micrococcales</taxon>
        <taxon>Microbacteriaceae</taxon>
        <taxon>Rathayibacter</taxon>
    </lineage>
</organism>
<proteinExistence type="predicted"/>
<comment type="caution">
    <text evidence="2">The sequence shown here is derived from an EMBL/GenBank/DDBJ whole genome shotgun (WGS) entry which is preliminary data.</text>
</comment>
<name>A0A2T4UTT7_9MICO</name>
<dbReference type="RefSeq" id="WP_107574540.1">
    <property type="nucleotide sequence ID" value="NZ_PZPL01000001.1"/>
</dbReference>
<feature type="domain" description="HTH araC/xylS-type" evidence="1">
    <location>
        <begin position="203"/>
        <end position="292"/>
    </location>
</feature>
<dbReference type="GO" id="GO:0003700">
    <property type="term" value="F:DNA-binding transcription factor activity"/>
    <property type="evidence" value="ECO:0007669"/>
    <property type="project" value="InterPro"/>
</dbReference>
<dbReference type="Gene3D" id="1.10.10.60">
    <property type="entry name" value="Homeodomain-like"/>
    <property type="match status" value="1"/>
</dbReference>
<dbReference type="PROSITE" id="PS01124">
    <property type="entry name" value="HTH_ARAC_FAMILY_2"/>
    <property type="match status" value="1"/>
</dbReference>
<accession>A0A2T4UTT7</accession>
<reference evidence="2 3" key="1">
    <citation type="submission" date="2018-03" db="EMBL/GenBank/DDBJ databases">
        <title>Bacteriophage NCPPB3778 and a type I-E CRISPR drive the evolution of the US Biological Select Agent, Rathayibacter toxicus.</title>
        <authorList>
            <person name="Davis E.W.II."/>
            <person name="Tabima J.F."/>
            <person name="Weisberg A.J."/>
            <person name="Dantas Lopes L."/>
            <person name="Wiseman M.S."/>
            <person name="Wiseman M.S."/>
            <person name="Pupko T."/>
            <person name="Belcher M.S."/>
            <person name="Sechler A.J."/>
            <person name="Tancos M.A."/>
            <person name="Schroeder B.K."/>
            <person name="Murray T.D."/>
            <person name="Luster D.G."/>
            <person name="Schneider W.L."/>
            <person name="Rogers E."/>
            <person name="Andreote F.D."/>
            <person name="Grunwald N.J."/>
            <person name="Putnam M.L."/>
            <person name="Chang J.H."/>
        </authorList>
    </citation>
    <scope>NUCLEOTIDE SEQUENCE [LARGE SCALE GENOMIC DNA]</scope>
    <source>
        <strain evidence="2 3">DSM 15933</strain>
    </source>
</reference>
<dbReference type="AlphaFoldDB" id="A0A2T4UTT7"/>
<keyword evidence="3" id="KW-1185">Reference proteome</keyword>
<dbReference type="EMBL" id="PZPL01000001">
    <property type="protein sequence ID" value="PTL72927.1"/>
    <property type="molecule type" value="Genomic_DNA"/>
</dbReference>
<dbReference type="GO" id="GO:0043565">
    <property type="term" value="F:sequence-specific DNA binding"/>
    <property type="evidence" value="ECO:0007669"/>
    <property type="project" value="InterPro"/>
</dbReference>
<evidence type="ECO:0000259" key="1">
    <source>
        <dbReference type="PROSITE" id="PS01124"/>
    </source>
</evidence>
<dbReference type="InterPro" id="IPR018060">
    <property type="entry name" value="HTH_AraC"/>
</dbReference>
<gene>
    <name evidence="2" type="ORF">C1I63_08745</name>
</gene>
<dbReference type="Proteomes" id="UP000241085">
    <property type="component" value="Unassembled WGS sequence"/>
</dbReference>
<evidence type="ECO:0000313" key="2">
    <source>
        <dbReference type="EMBL" id="PTL72927.1"/>
    </source>
</evidence>
<protein>
    <recommendedName>
        <fullName evidence="1">HTH araC/xylS-type domain-containing protein</fullName>
    </recommendedName>
</protein>